<dbReference type="InterPro" id="IPR036291">
    <property type="entry name" value="NAD(P)-bd_dom_sf"/>
</dbReference>
<dbReference type="Gene3D" id="3.40.50.720">
    <property type="entry name" value="NAD(P)-binding Rossmann-like Domain"/>
    <property type="match status" value="1"/>
</dbReference>
<gene>
    <name evidence="2" type="ORF">GCM10011583_55140</name>
</gene>
<feature type="compositionally biased region" description="Polar residues" evidence="1">
    <location>
        <begin position="28"/>
        <end position="38"/>
    </location>
</feature>
<reference evidence="3" key="1">
    <citation type="journal article" date="2019" name="Int. J. Syst. Evol. Microbiol.">
        <title>The Global Catalogue of Microorganisms (GCM) 10K type strain sequencing project: providing services to taxonomists for standard genome sequencing and annotation.</title>
        <authorList>
            <consortium name="The Broad Institute Genomics Platform"/>
            <consortium name="The Broad Institute Genome Sequencing Center for Infectious Disease"/>
            <person name="Wu L."/>
            <person name="Ma J."/>
        </authorList>
    </citation>
    <scope>NUCLEOTIDE SEQUENCE [LARGE SCALE GENOMIC DNA]</scope>
    <source>
        <strain evidence="3">CGMCC 4.7275</strain>
    </source>
</reference>
<keyword evidence="3" id="KW-1185">Reference proteome</keyword>
<accession>A0ABQ2EM36</accession>
<evidence type="ECO:0000313" key="3">
    <source>
        <dbReference type="Proteomes" id="UP000660265"/>
    </source>
</evidence>
<evidence type="ECO:0000256" key="1">
    <source>
        <dbReference type="SAM" id="MobiDB-lite"/>
    </source>
</evidence>
<name>A0ABQ2EM36_9ACTN</name>
<sequence length="197" mass="21742">MLLASPKGGLAQVEDKVRALGSQALTVPTDLTSRSATSEPLRDDPRDTARPSRHEPAASQRIVNMSSVMGRQPFARFGSYVIAMHSVSAFSDGLRQEVADMRGMCGFSMVNLPWWWPPGIRPVRVTCVRRSGGLAARTLFDKRQRPPTSPLGRRCESEMPSDWRTEAGDVVGRESTSASHCVYSKWTWLRKLLGGTP</sequence>
<dbReference type="EMBL" id="BMMV01000021">
    <property type="protein sequence ID" value="GGK16236.1"/>
    <property type="molecule type" value="Genomic_DNA"/>
</dbReference>
<evidence type="ECO:0000313" key="2">
    <source>
        <dbReference type="EMBL" id="GGK16236.1"/>
    </source>
</evidence>
<dbReference type="SUPFAM" id="SSF51735">
    <property type="entry name" value="NAD(P)-binding Rossmann-fold domains"/>
    <property type="match status" value="1"/>
</dbReference>
<proteinExistence type="predicted"/>
<comment type="caution">
    <text evidence="2">The sequence shown here is derived from an EMBL/GenBank/DDBJ whole genome shotgun (WGS) entry which is preliminary data.</text>
</comment>
<feature type="compositionally biased region" description="Basic and acidic residues" evidence="1">
    <location>
        <begin position="40"/>
        <end position="56"/>
    </location>
</feature>
<organism evidence="2 3">
    <name type="scientific">Streptomyces camponoticapitis</name>
    <dbReference type="NCBI Taxonomy" id="1616125"/>
    <lineage>
        <taxon>Bacteria</taxon>
        <taxon>Bacillati</taxon>
        <taxon>Actinomycetota</taxon>
        <taxon>Actinomycetes</taxon>
        <taxon>Kitasatosporales</taxon>
        <taxon>Streptomycetaceae</taxon>
        <taxon>Streptomyces</taxon>
    </lineage>
</organism>
<dbReference type="Proteomes" id="UP000660265">
    <property type="component" value="Unassembled WGS sequence"/>
</dbReference>
<feature type="region of interest" description="Disordered" evidence="1">
    <location>
        <begin position="28"/>
        <end position="59"/>
    </location>
</feature>
<protein>
    <submittedName>
        <fullName evidence="2">Uncharacterized protein</fullName>
    </submittedName>
</protein>